<dbReference type="Pfam" id="PF13812">
    <property type="entry name" value="PPR_3"/>
    <property type="match status" value="1"/>
</dbReference>
<dbReference type="Gene3D" id="1.25.40.10">
    <property type="entry name" value="Tetratricopeptide repeat domain"/>
    <property type="match status" value="1"/>
</dbReference>
<evidence type="ECO:0000256" key="1">
    <source>
        <dbReference type="ARBA" id="ARBA00022737"/>
    </source>
</evidence>
<dbReference type="GO" id="GO:0003723">
    <property type="term" value="F:RNA binding"/>
    <property type="evidence" value="ECO:0007669"/>
    <property type="project" value="InterPro"/>
</dbReference>
<dbReference type="InterPro" id="IPR046960">
    <property type="entry name" value="PPR_At4g14850-like_plant"/>
</dbReference>
<dbReference type="PROSITE" id="PS51375">
    <property type="entry name" value="PPR"/>
    <property type="match status" value="4"/>
</dbReference>
<dbReference type="EMBL" id="FJ056518">
    <property type="protein sequence ID" value="AFG66682.1"/>
    <property type="molecule type" value="Genomic_DNA"/>
</dbReference>
<organism evidence="5">
    <name type="scientific">Pinus taeda</name>
    <name type="common">Loblolly pine</name>
    <dbReference type="NCBI Taxonomy" id="3352"/>
    <lineage>
        <taxon>Eukaryota</taxon>
        <taxon>Viridiplantae</taxon>
        <taxon>Streptophyta</taxon>
        <taxon>Embryophyta</taxon>
        <taxon>Tracheophyta</taxon>
        <taxon>Spermatophyta</taxon>
        <taxon>Pinopsida</taxon>
        <taxon>Pinidae</taxon>
        <taxon>Conifers I</taxon>
        <taxon>Pinales</taxon>
        <taxon>Pinaceae</taxon>
        <taxon>Pinus</taxon>
        <taxon>Pinus subgen. Pinus</taxon>
    </lineage>
</organism>
<evidence type="ECO:0000313" key="3">
    <source>
        <dbReference type="EMBL" id="AFG66680.1"/>
    </source>
</evidence>
<feature type="repeat" description="PPR" evidence="2">
    <location>
        <begin position="1"/>
        <end position="35"/>
    </location>
</feature>
<dbReference type="EMBL" id="FJ056517">
    <property type="protein sequence ID" value="AFG66681.1"/>
    <property type="molecule type" value="Genomic_DNA"/>
</dbReference>
<dbReference type="InterPro" id="IPR011990">
    <property type="entry name" value="TPR-like_helical_dom_sf"/>
</dbReference>
<evidence type="ECO:0000313" key="6">
    <source>
        <dbReference type="EMBL" id="AFG66683.1"/>
    </source>
</evidence>
<gene>
    <name evidence="5" type="ORF">0_14992_02</name>
</gene>
<dbReference type="Pfam" id="PF13041">
    <property type="entry name" value="PPR_2"/>
    <property type="match status" value="2"/>
</dbReference>
<sequence length="150" mass="16835">DVVLWNAMITAYAKNEPVEEALKLFHEMKLSGIRADHFTFASVLPVCGNLGNLEQGKEIHHEINRSGYQSDVYVGSALVDMYVKCGSVEDARQVFDKMPRRDVISWNSMIGGYATHGPPEEALRLFRRMKDEAAEVQPNLFTYASIIPAC</sequence>
<feature type="repeat" description="PPR" evidence="2">
    <location>
        <begin position="71"/>
        <end position="101"/>
    </location>
</feature>
<dbReference type="NCBIfam" id="TIGR00756">
    <property type="entry name" value="PPR"/>
    <property type="match status" value="3"/>
</dbReference>
<dbReference type="FunFam" id="1.25.40.10:FF:000682">
    <property type="entry name" value="Pentatricopeptide repeat-containing protein At3g16610"/>
    <property type="match status" value="1"/>
</dbReference>
<protein>
    <recommendedName>
        <fullName evidence="7">Pentatricopeptide repeat-containing protein</fullName>
    </recommendedName>
</protein>
<dbReference type="AlphaFoldDB" id="H9WXD9"/>
<evidence type="ECO:0000313" key="4">
    <source>
        <dbReference type="EMBL" id="AFG66681.1"/>
    </source>
</evidence>
<name>H9WXD9_PINTA</name>
<dbReference type="EMBL" id="FJ056520">
    <property type="protein sequence ID" value="AFG66683.1"/>
    <property type="molecule type" value="Genomic_DNA"/>
</dbReference>
<evidence type="ECO:0008006" key="7">
    <source>
        <dbReference type="Google" id="ProtNLM"/>
    </source>
</evidence>
<feature type="repeat" description="PPR" evidence="2">
    <location>
        <begin position="36"/>
        <end position="70"/>
    </location>
</feature>
<dbReference type="InterPro" id="IPR002885">
    <property type="entry name" value="PPR_rpt"/>
</dbReference>
<reference evidence="5" key="1">
    <citation type="submission" date="2008-08" db="EMBL/GenBank/DDBJ databases">
        <title>Nucleotide Diversity and Divergence in the Loblolly Pine Gene Space.</title>
        <authorList>
            <person name="Neale D.B."/>
            <person name="Wegrzyn J.L."/>
            <person name="Lee J.M."/>
            <person name="Eckert A.J."/>
            <person name="Liechty J.D."/>
            <person name="Stevens K.A."/>
            <person name="Langley C.H."/>
        </authorList>
    </citation>
    <scope>NUCLEOTIDE SEQUENCE</scope>
    <source>
        <strain evidence="5">5663</strain>
        <strain evidence="3">5664</strain>
        <strain evidence="4">5671</strain>
        <strain evidence="6">5675</strain>
        <tissue evidence="5">Megagametophyte</tissue>
    </source>
</reference>
<feature type="non-terminal residue" evidence="5">
    <location>
        <position position="1"/>
    </location>
</feature>
<evidence type="ECO:0000256" key="2">
    <source>
        <dbReference type="PROSITE-ProRule" id="PRU00708"/>
    </source>
</evidence>
<feature type="non-terminal residue" evidence="5">
    <location>
        <position position="150"/>
    </location>
</feature>
<accession>H9WXD9</accession>
<dbReference type="GO" id="GO:0009451">
    <property type="term" value="P:RNA modification"/>
    <property type="evidence" value="ECO:0007669"/>
    <property type="project" value="InterPro"/>
</dbReference>
<feature type="repeat" description="PPR" evidence="2">
    <location>
        <begin position="102"/>
        <end position="136"/>
    </location>
</feature>
<evidence type="ECO:0000313" key="5">
    <source>
        <dbReference type="EMBL" id="AFG66682.1"/>
    </source>
</evidence>
<dbReference type="EMBL" id="FJ056515">
    <property type="protein sequence ID" value="AFG66680.1"/>
    <property type="molecule type" value="Genomic_DNA"/>
</dbReference>
<dbReference type="PANTHER" id="PTHR47926">
    <property type="entry name" value="PENTATRICOPEPTIDE REPEAT-CONTAINING PROTEIN"/>
    <property type="match status" value="1"/>
</dbReference>
<proteinExistence type="predicted"/>
<keyword evidence="1" id="KW-0677">Repeat</keyword>